<protein>
    <submittedName>
        <fullName evidence="3">Uncharacterized protein YkwD</fullName>
    </submittedName>
</protein>
<sequence length="215" mass="23644">MRRADILLALCLAAMPATGHAQRDRVTGDSVIDEINFVRADPQAYADELRAYRELYQGNSVIFPDQDNGLRTYEGVSAVDEAIRFLERQPALPPLKRSALLDGSAGDHVRDQGRSGRVGHIGSDGLNPGQRLKRRGGDIYMTESLTYGPETATDAVRQLIIDDNVKGRGHRKMLFSPRWNYAGAVCGPHPNYRRMCAIDLAERADGTAQGPPRGD</sequence>
<dbReference type="AlphaFoldDB" id="A0A7W9AFN9"/>
<evidence type="ECO:0000313" key="4">
    <source>
        <dbReference type="Proteomes" id="UP000549617"/>
    </source>
</evidence>
<dbReference type="Proteomes" id="UP000549617">
    <property type="component" value="Unassembled WGS sequence"/>
</dbReference>
<accession>A0A7W9AFN9</accession>
<reference evidence="3 4" key="1">
    <citation type="submission" date="2020-08" db="EMBL/GenBank/DDBJ databases">
        <title>Genomic Encyclopedia of Type Strains, Phase IV (KMG-IV): sequencing the most valuable type-strain genomes for metagenomic binning, comparative biology and taxonomic classification.</title>
        <authorList>
            <person name="Goeker M."/>
        </authorList>
    </citation>
    <scope>NUCLEOTIDE SEQUENCE [LARGE SCALE GENOMIC DNA]</scope>
    <source>
        <strain evidence="3 4">DSM 25079</strain>
    </source>
</reference>
<dbReference type="Gene3D" id="3.40.33.10">
    <property type="entry name" value="CAP"/>
    <property type="match status" value="1"/>
</dbReference>
<feature type="compositionally biased region" description="Basic and acidic residues" evidence="1">
    <location>
        <begin position="105"/>
        <end position="114"/>
    </location>
</feature>
<dbReference type="PANTHER" id="PTHR31157:SF1">
    <property type="entry name" value="SCP DOMAIN-CONTAINING PROTEIN"/>
    <property type="match status" value="1"/>
</dbReference>
<keyword evidence="4" id="KW-1185">Reference proteome</keyword>
<gene>
    <name evidence="3" type="ORF">FHS49_000577</name>
</gene>
<dbReference type="PANTHER" id="PTHR31157">
    <property type="entry name" value="SCP DOMAIN-CONTAINING PROTEIN"/>
    <property type="match status" value="1"/>
</dbReference>
<feature type="chain" id="PRO_5031156637" evidence="2">
    <location>
        <begin position="22"/>
        <end position="215"/>
    </location>
</feature>
<comment type="caution">
    <text evidence="3">The sequence shown here is derived from an EMBL/GenBank/DDBJ whole genome shotgun (WGS) entry which is preliminary data.</text>
</comment>
<dbReference type="InterPro" id="IPR035940">
    <property type="entry name" value="CAP_sf"/>
</dbReference>
<proteinExistence type="predicted"/>
<dbReference type="EMBL" id="JACIJC010000001">
    <property type="protein sequence ID" value="MBB5684586.1"/>
    <property type="molecule type" value="Genomic_DNA"/>
</dbReference>
<name>A0A7W9AFN9_9SPHN</name>
<organism evidence="3 4">
    <name type="scientific">Sphingobium boeckii</name>
    <dbReference type="NCBI Taxonomy" id="1082345"/>
    <lineage>
        <taxon>Bacteria</taxon>
        <taxon>Pseudomonadati</taxon>
        <taxon>Pseudomonadota</taxon>
        <taxon>Alphaproteobacteria</taxon>
        <taxon>Sphingomonadales</taxon>
        <taxon>Sphingomonadaceae</taxon>
        <taxon>Sphingobium</taxon>
    </lineage>
</organism>
<evidence type="ECO:0000256" key="1">
    <source>
        <dbReference type="SAM" id="MobiDB-lite"/>
    </source>
</evidence>
<dbReference type="RefSeq" id="WP_184015036.1">
    <property type="nucleotide sequence ID" value="NZ_JACIJC010000001.1"/>
</dbReference>
<keyword evidence="2" id="KW-0732">Signal</keyword>
<dbReference type="CDD" id="cd05379">
    <property type="entry name" value="CAP_bacterial"/>
    <property type="match status" value="1"/>
</dbReference>
<feature type="region of interest" description="Disordered" evidence="1">
    <location>
        <begin position="102"/>
        <end position="134"/>
    </location>
</feature>
<evidence type="ECO:0000256" key="2">
    <source>
        <dbReference type="SAM" id="SignalP"/>
    </source>
</evidence>
<evidence type="ECO:0000313" key="3">
    <source>
        <dbReference type="EMBL" id="MBB5684586.1"/>
    </source>
</evidence>
<feature type="signal peptide" evidence="2">
    <location>
        <begin position="1"/>
        <end position="21"/>
    </location>
</feature>